<dbReference type="Proteomes" id="UP000324091">
    <property type="component" value="Unassembled WGS sequence"/>
</dbReference>
<dbReference type="PRINTS" id="PR00178">
    <property type="entry name" value="FATTYACIDBP"/>
</dbReference>
<keyword evidence="4" id="KW-0845">Vitamin A</keyword>
<keyword evidence="8" id="KW-1133">Transmembrane helix</keyword>
<gene>
    <name evidence="10" type="ORF">D4764_0188400</name>
</gene>
<proteinExistence type="inferred from homology"/>
<reference evidence="10 11" key="1">
    <citation type="submission" date="2019-04" db="EMBL/GenBank/DDBJ databases">
        <title>Chromosome genome assembly for Takifugu flavidus.</title>
        <authorList>
            <person name="Xiao S."/>
        </authorList>
    </citation>
    <scope>NUCLEOTIDE SEQUENCE [LARGE SCALE GENOMIC DNA]</scope>
    <source>
        <strain evidence="10">HTHZ2018</strain>
        <tissue evidence="10">Muscle</tissue>
    </source>
</reference>
<keyword evidence="8" id="KW-0812">Transmembrane</keyword>
<dbReference type="PANTHER" id="PTHR11955">
    <property type="entry name" value="FATTY ACID BINDING PROTEIN"/>
    <property type="match status" value="1"/>
</dbReference>
<organism evidence="10 11">
    <name type="scientific">Takifugu flavidus</name>
    <name type="common">sansaifugu</name>
    <dbReference type="NCBI Taxonomy" id="433684"/>
    <lineage>
        <taxon>Eukaryota</taxon>
        <taxon>Metazoa</taxon>
        <taxon>Chordata</taxon>
        <taxon>Craniata</taxon>
        <taxon>Vertebrata</taxon>
        <taxon>Euteleostomi</taxon>
        <taxon>Actinopterygii</taxon>
        <taxon>Neopterygii</taxon>
        <taxon>Teleostei</taxon>
        <taxon>Neoteleostei</taxon>
        <taxon>Acanthomorphata</taxon>
        <taxon>Eupercaria</taxon>
        <taxon>Tetraodontiformes</taxon>
        <taxon>Tetradontoidea</taxon>
        <taxon>Tetraodontidae</taxon>
        <taxon>Takifugu</taxon>
    </lineage>
</organism>
<protein>
    <recommendedName>
        <fullName evidence="3">Cellular retinoic acid-binding protein 1</fullName>
    </recommendedName>
    <alternativeName>
        <fullName evidence="6">Cellular retinoic acid-binding protein I</fullName>
    </alternativeName>
</protein>
<evidence type="ECO:0000256" key="6">
    <source>
        <dbReference type="ARBA" id="ARBA00030108"/>
    </source>
</evidence>
<comment type="caution">
    <text evidence="10">The sequence shown here is derived from an EMBL/GenBank/DDBJ whole genome shotgun (WGS) entry which is preliminary data.</text>
</comment>
<dbReference type="InterPro" id="IPR000566">
    <property type="entry name" value="Lipocln_cytosolic_FA-bd_dom"/>
</dbReference>
<dbReference type="InterPro" id="IPR000463">
    <property type="entry name" value="Fatty_acid-bd"/>
</dbReference>
<evidence type="ECO:0000313" key="11">
    <source>
        <dbReference type="Proteomes" id="UP000324091"/>
    </source>
</evidence>
<keyword evidence="5" id="KW-0683">Retinol-binding</keyword>
<dbReference type="SUPFAM" id="SSF50814">
    <property type="entry name" value="Lipocalins"/>
    <property type="match status" value="1"/>
</dbReference>
<evidence type="ECO:0000256" key="7">
    <source>
        <dbReference type="RuleBase" id="RU003696"/>
    </source>
</evidence>
<feature type="transmembrane region" description="Helical" evidence="8">
    <location>
        <begin position="277"/>
        <end position="297"/>
    </location>
</feature>
<accession>A0A5C6ML52</accession>
<dbReference type="InterPro" id="IPR031259">
    <property type="entry name" value="ILBP"/>
</dbReference>
<keyword evidence="11" id="KW-1185">Reference proteome</keyword>
<evidence type="ECO:0000256" key="4">
    <source>
        <dbReference type="ARBA" id="ARBA00022893"/>
    </source>
</evidence>
<dbReference type="GO" id="GO:0016918">
    <property type="term" value="F:retinal binding"/>
    <property type="evidence" value="ECO:0007669"/>
    <property type="project" value="UniProtKB-KW"/>
</dbReference>
<dbReference type="Pfam" id="PF00061">
    <property type="entry name" value="Lipocalin"/>
    <property type="match status" value="1"/>
</dbReference>
<dbReference type="GO" id="GO:0019841">
    <property type="term" value="F:retinol binding"/>
    <property type="evidence" value="ECO:0007669"/>
    <property type="project" value="UniProtKB-KW"/>
</dbReference>
<feature type="domain" description="Cytosolic fatty-acid binding proteins" evidence="9">
    <location>
        <begin position="7"/>
        <end position="24"/>
    </location>
</feature>
<keyword evidence="8" id="KW-0472">Membrane</keyword>
<sequence length="580" mass="64534">MVDAFCATWKLVESENFDDYMKALGVGFATRQVGNVTKPTVIISLEGDKVVVRTQSTFKNTEISFKLGEELMKPPPTTGTVNTVTMCCVSQSTVSLEGDKLVHVQKWDGKETTFVREIKDGKMVMVHNKAVILVVMHHTFDPDLVIVESRLQELPRNVRLTVDSLFYQGRLLGCNFKSRIKTDIDEALEGLPDNKAVILVVMHHTFDPDLVIVESRLQELPRNVRLTVDSLFYQGRLLWCNRNDIAWNQIQKTFNIPIPEPSWWKRPFNYLVNHKELMTVIAVGILLVILVIVIVNFTAGKGQTPGGVGNHPNLIQGQKDTGETPDLKKLYSNWEGELSSELGGSCLRPKKGRRTPEAAGCSKNHTLDPNSVEADSKRQVCNRLPDLLLTVDCLFNEGKLLSSKHNKAAYMEIIKLIATSYQGYANKVKMAHFLPLSPLKCFCFTLIFVLRTPACFLDITLYAPPQAVPLDPPGALDPLALNTNPFLGPFPSGAQCRNYHMQDNTVQMYPLIQVANPQAAEAADVGEAEAEGEEEATPVTMIGVIIVKIMDTGNVIAKRNNVTRDIIEDSSKVLIHLNND</sequence>
<evidence type="ECO:0000259" key="9">
    <source>
        <dbReference type="PROSITE" id="PS00214"/>
    </source>
</evidence>
<dbReference type="EMBL" id="RHFK02000398">
    <property type="protein sequence ID" value="TWW54110.1"/>
    <property type="molecule type" value="Genomic_DNA"/>
</dbReference>
<dbReference type="FunFam" id="2.40.128.20:FF:000001">
    <property type="entry name" value="Fatty acid-binding protein, adipocyte"/>
    <property type="match status" value="1"/>
</dbReference>
<name>A0A5C6ML52_9TELE</name>
<evidence type="ECO:0000256" key="2">
    <source>
        <dbReference type="ARBA" id="ARBA00008390"/>
    </source>
</evidence>
<dbReference type="AlphaFoldDB" id="A0A5C6ML52"/>
<evidence type="ECO:0000256" key="5">
    <source>
        <dbReference type="ARBA" id="ARBA00023072"/>
    </source>
</evidence>
<comment type="similarity">
    <text evidence="2 7">Belongs to the calycin superfamily. Fatty-acid binding protein (FABP) family.</text>
</comment>
<evidence type="ECO:0000313" key="10">
    <source>
        <dbReference type="EMBL" id="TWW54110.1"/>
    </source>
</evidence>
<comment type="function">
    <text evidence="1">Cytosolic CRABPs may regulate the access of retinoic acid to the nuclear retinoic acid receptors.</text>
</comment>
<evidence type="ECO:0000256" key="1">
    <source>
        <dbReference type="ARBA" id="ARBA00003699"/>
    </source>
</evidence>
<dbReference type="Gene3D" id="2.40.128.20">
    <property type="match status" value="1"/>
</dbReference>
<dbReference type="InterPro" id="IPR012674">
    <property type="entry name" value="Calycin"/>
</dbReference>
<dbReference type="PROSITE" id="PS00214">
    <property type="entry name" value="FABP"/>
    <property type="match status" value="1"/>
</dbReference>
<evidence type="ECO:0000256" key="8">
    <source>
        <dbReference type="SAM" id="Phobius"/>
    </source>
</evidence>
<evidence type="ECO:0000256" key="3">
    <source>
        <dbReference type="ARBA" id="ARBA00013592"/>
    </source>
</evidence>
<keyword evidence="7" id="KW-0813">Transport</keyword>